<sequence>FRSDISKVPFFNEYQGDLAFNFDFPVVNGIANEPQQVDALDLFHVKQNIAKLTKTVTRIEEMLKREMDKSNMQTQKRTFWTQEEHFEFLKQVRKYGKENLKEIAKQMHPQRSIQQVRTHAQKYFEKLEKHSQDAYRQAATIFQQVQAIVQQKIQLFSIKMETQLLEPRHVTVYKILANPLQVIDDLISFQLTPSQIPIPLQCVSQALKQLRMFYPDIPYGSYYLSNSQDITSQVLLAISGRLQQTNQLTFIQLIYNNSNDLLVDKTTPAIKFNMSSIDFDSDQPDFAKLNACPFVNYCCSYLTFQLLQDRNIIRDLLQAVILLIKYIQNVNDPFDYAIAKVAENVGRSTEEVCCMVWCYCVALAAKQADVR</sequence>
<dbReference type="Pfam" id="PF00249">
    <property type="entry name" value="Myb_DNA-binding"/>
    <property type="match status" value="1"/>
</dbReference>
<protein>
    <submittedName>
        <fullName evidence="6">Myb-like DNA-binding domain-containing protein</fullName>
    </submittedName>
</protein>
<reference evidence="6" key="1">
    <citation type="submission" date="2015-07" db="EMBL/GenBank/DDBJ databases">
        <title>Adaptation to a free-living lifestyle via gene acquisitions in the diplomonad Trepomonas sp. PC1.</title>
        <authorList>
            <person name="Xu F."/>
            <person name="Jerlstrom-Hultqvist J."/>
            <person name="Kolisko M."/>
            <person name="Simpson A.G.B."/>
            <person name="Roger A.J."/>
            <person name="Svard S.G."/>
            <person name="Andersson J.O."/>
        </authorList>
    </citation>
    <scope>NUCLEOTIDE SEQUENCE</scope>
    <source>
        <strain evidence="6">PC1</strain>
    </source>
</reference>
<dbReference type="EMBL" id="GDID01003900">
    <property type="protein sequence ID" value="JAP92706.1"/>
    <property type="molecule type" value="Transcribed_RNA"/>
</dbReference>
<dbReference type="InterPro" id="IPR006447">
    <property type="entry name" value="Myb_dom_plants"/>
</dbReference>
<evidence type="ECO:0000256" key="1">
    <source>
        <dbReference type="ARBA" id="ARBA00023015"/>
    </source>
</evidence>
<gene>
    <name evidence="6" type="ORF">TPC1_15260</name>
</gene>
<evidence type="ECO:0000256" key="3">
    <source>
        <dbReference type="ARBA" id="ARBA00023242"/>
    </source>
</evidence>
<evidence type="ECO:0000259" key="5">
    <source>
        <dbReference type="PROSITE" id="PS51294"/>
    </source>
</evidence>
<evidence type="ECO:0000256" key="2">
    <source>
        <dbReference type="ARBA" id="ARBA00023163"/>
    </source>
</evidence>
<evidence type="ECO:0000259" key="4">
    <source>
        <dbReference type="PROSITE" id="PS50090"/>
    </source>
</evidence>
<name>A0A146KB19_9EUKA</name>
<dbReference type="PROSITE" id="PS51294">
    <property type="entry name" value="HTH_MYB"/>
    <property type="match status" value="1"/>
</dbReference>
<dbReference type="CDD" id="cd00167">
    <property type="entry name" value="SANT"/>
    <property type="match status" value="1"/>
</dbReference>
<feature type="domain" description="HTH myb-type" evidence="5">
    <location>
        <begin position="72"/>
        <end position="128"/>
    </location>
</feature>
<dbReference type="Gene3D" id="1.10.10.60">
    <property type="entry name" value="Homeodomain-like"/>
    <property type="match status" value="1"/>
</dbReference>
<feature type="non-terminal residue" evidence="6">
    <location>
        <position position="1"/>
    </location>
</feature>
<dbReference type="SUPFAM" id="SSF46689">
    <property type="entry name" value="Homeodomain-like"/>
    <property type="match status" value="1"/>
</dbReference>
<keyword evidence="6" id="KW-0238">DNA-binding</keyword>
<proteinExistence type="predicted"/>
<dbReference type="InterPro" id="IPR001005">
    <property type="entry name" value="SANT/Myb"/>
</dbReference>
<dbReference type="AlphaFoldDB" id="A0A146KB19"/>
<dbReference type="SMART" id="SM00717">
    <property type="entry name" value="SANT"/>
    <property type="match status" value="1"/>
</dbReference>
<dbReference type="InterPro" id="IPR009057">
    <property type="entry name" value="Homeodomain-like_sf"/>
</dbReference>
<accession>A0A146KB19</accession>
<keyword evidence="3" id="KW-0539">Nucleus</keyword>
<feature type="domain" description="Myb-like" evidence="4">
    <location>
        <begin position="72"/>
        <end position="124"/>
    </location>
</feature>
<dbReference type="PANTHER" id="PTHR44042:SF67">
    <property type="entry name" value="MYB-LIKE PROTEIN I"/>
    <property type="match status" value="1"/>
</dbReference>
<dbReference type="InterPro" id="IPR017930">
    <property type="entry name" value="Myb_dom"/>
</dbReference>
<dbReference type="NCBIfam" id="TIGR01557">
    <property type="entry name" value="myb_SHAQKYF"/>
    <property type="match status" value="1"/>
</dbReference>
<keyword evidence="2" id="KW-0804">Transcription</keyword>
<evidence type="ECO:0000313" key="6">
    <source>
        <dbReference type="EMBL" id="JAP92706.1"/>
    </source>
</evidence>
<keyword evidence="1" id="KW-0805">Transcription regulation</keyword>
<dbReference type="PANTHER" id="PTHR44042">
    <property type="entry name" value="DUPLICATED HOMEODOMAIN-LIKE SUPERFAMILY PROTEIN-RELATED"/>
    <property type="match status" value="1"/>
</dbReference>
<dbReference type="GO" id="GO:0003677">
    <property type="term" value="F:DNA binding"/>
    <property type="evidence" value="ECO:0007669"/>
    <property type="project" value="UniProtKB-KW"/>
</dbReference>
<dbReference type="PROSITE" id="PS50090">
    <property type="entry name" value="MYB_LIKE"/>
    <property type="match status" value="1"/>
</dbReference>
<organism evidence="6">
    <name type="scientific">Trepomonas sp. PC1</name>
    <dbReference type="NCBI Taxonomy" id="1076344"/>
    <lineage>
        <taxon>Eukaryota</taxon>
        <taxon>Metamonada</taxon>
        <taxon>Diplomonadida</taxon>
        <taxon>Hexamitidae</taxon>
        <taxon>Hexamitinae</taxon>
        <taxon>Trepomonas</taxon>
    </lineage>
</organism>